<keyword evidence="5 7" id="KW-0472">Membrane</keyword>
<feature type="region of interest" description="Disordered" evidence="6">
    <location>
        <begin position="13"/>
        <end position="42"/>
    </location>
</feature>
<dbReference type="FunFam" id="1.20.1260.100:FF:000001">
    <property type="entry name" value="translocator protein 2"/>
    <property type="match status" value="1"/>
</dbReference>
<reference evidence="8" key="1">
    <citation type="submission" date="2023-01" db="EMBL/GenBank/DDBJ databases">
        <title>Metagenome sequencing of chrysophaentin producing Chrysophaeum taylorii.</title>
        <authorList>
            <person name="Davison J."/>
            <person name="Bewley C."/>
        </authorList>
    </citation>
    <scope>NUCLEOTIDE SEQUENCE</scope>
    <source>
        <strain evidence="8">NIES-1699</strain>
    </source>
</reference>
<feature type="transmembrane region" description="Helical" evidence="7">
    <location>
        <begin position="496"/>
        <end position="516"/>
    </location>
</feature>
<dbReference type="GO" id="GO:0016020">
    <property type="term" value="C:membrane"/>
    <property type="evidence" value="ECO:0007669"/>
    <property type="project" value="UniProtKB-SubCell"/>
</dbReference>
<dbReference type="GO" id="GO:0033013">
    <property type="term" value="P:tetrapyrrole metabolic process"/>
    <property type="evidence" value="ECO:0007669"/>
    <property type="project" value="UniProtKB-ARBA"/>
</dbReference>
<feature type="transmembrane region" description="Helical" evidence="7">
    <location>
        <begin position="282"/>
        <end position="306"/>
    </location>
</feature>
<dbReference type="EMBL" id="JAQMWT010000622">
    <property type="protein sequence ID" value="KAJ8598899.1"/>
    <property type="molecule type" value="Genomic_DNA"/>
</dbReference>
<organism evidence="8 9">
    <name type="scientific">Chrysophaeum taylorii</name>
    <dbReference type="NCBI Taxonomy" id="2483200"/>
    <lineage>
        <taxon>Eukaryota</taxon>
        <taxon>Sar</taxon>
        <taxon>Stramenopiles</taxon>
        <taxon>Ochrophyta</taxon>
        <taxon>Pelagophyceae</taxon>
        <taxon>Pelagomonadales</taxon>
        <taxon>Pelagomonadaceae</taxon>
        <taxon>Chrysophaeum</taxon>
    </lineage>
</organism>
<evidence type="ECO:0000256" key="6">
    <source>
        <dbReference type="SAM" id="MobiDB-lite"/>
    </source>
</evidence>
<proteinExistence type="inferred from homology"/>
<feature type="transmembrane region" description="Helical" evidence="7">
    <location>
        <begin position="469"/>
        <end position="490"/>
    </location>
</feature>
<evidence type="ECO:0000256" key="7">
    <source>
        <dbReference type="SAM" id="Phobius"/>
    </source>
</evidence>
<comment type="similarity">
    <text evidence="2">Belongs to the TspO/BZRP family.</text>
</comment>
<evidence type="ECO:0000313" key="9">
    <source>
        <dbReference type="Proteomes" id="UP001230188"/>
    </source>
</evidence>
<gene>
    <name evidence="8" type="ORF">CTAYLR_010760</name>
</gene>
<evidence type="ECO:0000256" key="3">
    <source>
        <dbReference type="ARBA" id="ARBA00022692"/>
    </source>
</evidence>
<dbReference type="AlphaFoldDB" id="A0AAD7U6W3"/>
<keyword evidence="4 7" id="KW-1133">Transmembrane helix</keyword>
<sequence>MMSRLDAHSRLSRRILRTHRSDDPVAGLPRGRRQSRDTSRQNAIEDHSSLFFYELVGVTTAALARVPHFVVGACFDDDARVDAKAADAATFAYQTRVRRMVEQGTQRDGGKAGGGRGEDGRKNGTRGGTPYEAADAHKAGERARGKTEEGAVSERRLVGAASRELDERPRGSIAVLSASKSKRLRSFGSRRARNTRAPNTLGTPIAVAVAVSTAPSRENAMAPAVVETLSAQSEVAATWEKPPRLRCASARNQKLGTLCVIILTSNFTFKPLPSRILHLSAIIIKLCMLGVLLALCTTVGVGALRLRPGKKAASPPPPPPPPLTGPILRAAGWTIAETSLLYGALAWAASSGDPDIELVAAFVLVYGAGAVSDVLLSLTASALTAPARQVLIPTKPPDQAWYNTLPKPAWTPPGWVFPIMWLIVSKPAQVIAVARLHSGLMTRPARLAYAAHLALGDTWNRVFFSEKKIGLAAVVIYLYVAVLALAAILFKPLDEPAALLLLPTLAWVLVASTLNLRIYQLSRS</sequence>
<dbReference type="InterPro" id="IPR004307">
    <property type="entry name" value="TspO_MBR"/>
</dbReference>
<evidence type="ECO:0000313" key="8">
    <source>
        <dbReference type="EMBL" id="KAJ8598899.1"/>
    </source>
</evidence>
<feature type="region of interest" description="Disordered" evidence="6">
    <location>
        <begin position="101"/>
        <end position="155"/>
    </location>
</feature>
<evidence type="ECO:0000256" key="2">
    <source>
        <dbReference type="ARBA" id="ARBA00007524"/>
    </source>
</evidence>
<keyword evidence="3 7" id="KW-0812">Transmembrane</keyword>
<dbReference type="PANTHER" id="PTHR10057">
    <property type="entry name" value="PERIPHERAL-TYPE BENZODIAZEPINE RECEPTOR"/>
    <property type="match status" value="1"/>
</dbReference>
<comment type="caution">
    <text evidence="8">The sequence shown here is derived from an EMBL/GenBank/DDBJ whole genome shotgun (WGS) entry which is preliminary data.</text>
</comment>
<dbReference type="PANTHER" id="PTHR10057:SF0">
    <property type="entry name" value="TRANSLOCATOR PROTEIN"/>
    <property type="match status" value="1"/>
</dbReference>
<accession>A0AAD7U6W3</accession>
<name>A0AAD7U6W3_9STRA</name>
<dbReference type="Proteomes" id="UP001230188">
    <property type="component" value="Unassembled WGS sequence"/>
</dbReference>
<comment type="subcellular location">
    <subcellularLocation>
        <location evidence="1">Membrane</location>
        <topology evidence="1">Multi-pass membrane protein</topology>
    </subcellularLocation>
</comment>
<dbReference type="Pfam" id="PF03073">
    <property type="entry name" value="TspO_MBR"/>
    <property type="match status" value="1"/>
</dbReference>
<keyword evidence="9" id="KW-1185">Reference proteome</keyword>
<dbReference type="InterPro" id="IPR038330">
    <property type="entry name" value="TspO/MBR-related_sf"/>
</dbReference>
<evidence type="ECO:0000256" key="4">
    <source>
        <dbReference type="ARBA" id="ARBA00022989"/>
    </source>
</evidence>
<feature type="compositionally biased region" description="Basic and acidic residues" evidence="6">
    <location>
        <begin position="134"/>
        <end position="155"/>
    </location>
</feature>
<dbReference type="CDD" id="cd15904">
    <property type="entry name" value="TSPO_MBR"/>
    <property type="match status" value="1"/>
</dbReference>
<evidence type="ECO:0000256" key="5">
    <source>
        <dbReference type="ARBA" id="ARBA00023136"/>
    </source>
</evidence>
<evidence type="ECO:0000256" key="1">
    <source>
        <dbReference type="ARBA" id="ARBA00004141"/>
    </source>
</evidence>
<protein>
    <submittedName>
        <fullName evidence="8">Uncharacterized protein</fullName>
    </submittedName>
</protein>
<dbReference type="Gene3D" id="1.20.1260.100">
    <property type="entry name" value="TspO/MBR protein"/>
    <property type="match status" value="1"/>
</dbReference>